<dbReference type="Gene3D" id="2.130.10.10">
    <property type="entry name" value="YVTN repeat-like/Quinoprotein amine dehydrogenase"/>
    <property type="match status" value="1"/>
</dbReference>
<reference evidence="1 2" key="1">
    <citation type="submission" date="2024-02" db="EMBL/GenBank/DDBJ databases">
        <authorList>
            <person name="Vignale AGUSTIN F."/>
            <person name="Sosa J E."/>
            <person name="Modenutti C."/>
        </authorList>
    </citation>
    <scope>NUCLEOTIDE SEQUENCE [LARGE SCALE GENOMIC DNA]</scope>
</reference>
<sequence>MPITSLKFGSIDPILGKETDDDNGQFVSSVCWRRKSDMVVAANSSGLQVQSALSEAACVSLGSFWPCTLGMNRRRGSLKQIPDNCTQIHKKININILKQILEEAEFADKHCQPVIFLKLEIVQEWTALLSLESRNNLISDWLLLNFSPIESLNKIIHAHPHKLKEFVTPEQNQGYPLQ</sequence>
<dbReference type="PANTHER" id="PTHR44218:SF6">
    <property type="entry name" value="PROTEIN SUPPRESSOR OF PHYA-105 1"/>
    <property type="match status" value="1"/>
</dbReference>
<dbReference type="InterPro" id="IPR044630">
    <property type="entry name" value="SPA1/2/3/4"/>
</dbReference>
<proteinExistence type="predicted"/>
<dbReference type="EMBL" id="CAUOFW020003948">
    <property type="protein sequence ID" value="CAK9163032.1"/>
    <property type="molecule type" value="Genomic_DNA"/>
</dbReference>
<keyword evidence="2" id="KW-1185">Reference proteome</keyword>
<dbReference type="InterPro" id="IPR015943">
    <property type="entry name" value="WD40/YVTN_repeat-like_dom_sf"/>
</dbReference>
<organism evidence="1 2">
    <name type="scientific">Ilex paraguariensis</name>
    <name type="common">yerba mate</name>
    <dbReference type="NCBI Taxonomy" id="185542"/>
    <lineage>
        <taxon>Eukaryota</taxon>
        <taxon>Viridiplantae</taxon>
        <taxon>Streptophyta</taxon>
        <taxon>Embryophyta</taxon>
        <taxon>Tracheophyta</taxon>
        <taxon>Spermatophyta</taxon>
        <taxon>Magnoliopsida</taxon>
        <taxon>eudicotyledons</taxon>
        <taxon>Gunneridae</taxon>
        <taxon>Pentapetalae</taxon>
        <taxon>asterids</taxon>
        <taxon>campanulids</taxon>
        <taxon>Aquifoliales</taxon>
        <taxon>Aquifoliaceae</taxon>
        <taxon>Ilex</taxon>
    </lineage>
</organism>
<name>A0ABC8T7H2_9AQUA</name>
<gene>
    <name evidence="1" type="ORF">ILEXP_LOCUS32001</name>
</gene>
<dbReference type="Proteomes" id="UP001642360">
    <property type="component" value="Unassembled WGS sequence"/>
</dbReference>
<evidence type="ECO:0000313" key="2">
    <source>
        <dbReference type="Proteomes" id="UP001642360"/>
    </source>
</evidence>
<dbReference type="PANTHER" id="PTHR44218">
    <property type="entry name" value="PROTEIN SPA1-RELATED 2"/>
    <property type="match status" value="1"/>
</dbReference>
<dbReference type="AlphaFoldDB" id="A0ABC8T7H2"/>
<accession>A0ABC8T7H2</accession>
<protein>
    <submittedName>
        <fullName evidence="1">Uncharacterized protein</fullName>
    </submittedName>
</protein>
<evidence type="ECO:0000313" key="1">
    <source>
        <dbReference type="EMBL" id="CAK9163032.1"/>
    </source>
</evidence>
<comment type="caution">
    <text evidence="1">The sequence shown here is derived from an EMBL/GenBank/DDBJ whole genome shotgun (WGS) entry which is preliminary data.</text>
</comment>